<organism evidence="13 14">
    <name type="scientific">Sulfobacillus benefaciens</name>
    <dbReference type="NCBI Taxonomy" id="453960"/>
    <lineage>
        <taxon>Bacteria</taxon>
        <taxon>Bacillati</taxon>
        <taxon>Bacillota</taxon>
        <taxon>Clostridia</taxon>
        <taxon>Eubacteriales</taxon>
        <taxon>Clostridiales Family XVII. Incertae Sedis</taxon>
        <taxon>Sulfobacillus</taxon>
    </lineage>
</organism>
<evidence type="ECO:0000256" key="9">
    <source>
        <dbReference type="ARBA" id="ARBA00023049"/>
    </source>
</evidence>
<dbReference type="GO" id="GO:0004222">
    <property type="term" value="F:metalloendopeptidase activity"/>
    <property type="evidence" value="ECO:0007669"/>
    <property type="project" value="InterPro"/>
</dbReference>
<dbReference type="Pfam" id="PF17862">
    <property type="entry name" value="AAA_lid_3"/>
    <property type="match status" value="1"/>
</dbReference>
<keyword evidence="10" id="KW-0175">Coiled coil</keyword>
<dbReference type="InterPro" id="IPR037219">
    <property type="entry name" value="Peptidase_M41-like"/>
</dbReference>
<keyword evidence="6" id="KW-0378">Hydrolase</keyword>
<reference evidence="13 14" key="1">
    <citation type="journal article" date="2014" name="BMC Genomics">
        <title>Comparison of environmental and isolate Sulfobacillus genomes reveals diverse carbon, sulfur, nitrogen, and hydrogen metabolisms.</title>
        <authorList>
            <person name="Justice N.B."/>
            <person name="Norman A."/>
            <person name="Brown C.T."/>
            <person name="Singh A."/>
            <person name="Thomas B.C."/>
            <person name="Banfield J.F."/>
        </authorList>
    </citation>
    <scope>NUCLEOTIDE SEQUENCE [LARGE SCALE GENOMIC DNA]</scope>
    <source>
        <strain evidence="13">AMDSBA1</strain>
    </source>
</reference>
<sequence>MIREVVIGAVLALLVFLGLNGVDIWPIILLLGLGVAVYASGILNRLGTRAVRKVQVSQVTTSFQDIGGQHMAKNELKEALEFILKPEVISRLGIRPLKGILLTGPPGTGKTLLAKAAAHYTESVFLSASGSEFVEMYAGVGAQRVRQLFQDARTMARKESKSSAIIFIDEIEVMAGKRGSNQSHLEYDQTLNQLLVEMDGMPVHDDDVRILVMAATNRVDLLDQALMRPGRFDRLVRVDLPDREGRLSILKLHTRNKPLDVDADLDVIARETFGFSGAHLESVCNEAAILAMREGAESLTTRHLRQAVDKVMLGERMDRTLRRDDMKRVAIHESGHAIIGELVSPGSVSSVTIAPRGMALGFVRHAPDDDRLLQTVSELKADIQVLLGGSAAERTILGEQSTGAANDFEKAWEVARQMVLSGISTLGVIHEEALSQDLLYQTIRDIITEQQEIVDDLIAENRKKLLSLADTLLEHETLSGDQVRSFVIS</sequence>
<evidence type="ECO:0000256" key="3">
    <source>
        <dbReference type="ARBA" id="ARBA00022670"/>
    </source>
</evidence>
<dbReference type="AlphaFoldDB" id="A0A2T2WW32"/>
<accession>A0A2T2WW32</accession>
<dbReference type="Gene3D" id="1.20.58.760">
    <property type="entry name" value="Peptidase M41"/>
    <property type="match status" value="1"/>
</dbReference>
<dbReference type="EMBL" id="PXYT01000036">
    <property type="protein sequence ID" value="PSR26433.1"/>
    <property type="molecule type" value="Genomic_DNA"/>
</dbReference>
<proteinExistence type="inferred from homology"/>
<evidence type="ECO:0000313" key="13">
    <source>
        <dbReference type="EMBL" id="PSR26433.1"/>
    </source>
</evidence>
<dbReference type="InterPro" id="IPR000642">
    <property type="entry name" value="Peptidase_M41"/>
</dbReference>
<dbReference type="Pfam" id="PF00004">
    <property type="entry name" value="AAA"/>
    <property type="match status" value="1"/>
</dbReference>
<evidence type="ECO:0000313" key="14">
    <source>
        <dbReference type="Proteomes" id="UP000242699"/>
    </source>
</evidence>
<evidence type="ECO:0000256" key="7">
    <source>
        <dbReference type="ARBA" id="ARBA00022833"/>
    </source>
</evidence>
<dbReference type="GO" id="GO:0005886">
    <property type="term" value="C:plasma membrane"/>
    <property type="evidence" value="ECO:0007669"/>
    <property type="project" value="TreeGrafter"/>
</dbReference>
<comment type="caution">
    <text evidence="13">The sequence shown here is derived from an EMBL/GenBank/DDBJ whole genome shotgun (WGS) entry which is preliminary data.</text>
</comment>
<dbReference type="Pfam" id="PF01434">
    <property type="entry name" value="Peptidase_M41"/>
    <property type="match status" value="1"/>
</dbReference>
<dbReference type="GO" id="GO:0005524">
    <property type="term" value="F:ATP binding"/>
    <property type="evidence" value="ECO:0007669"/>
    <property type="project" value="UniProtKB-KW"/>
</dbReference>
<evidence type="ECO:0000256" key="10">
    <source>
        <dbReference type="ARBA" id="ARBA00023054"/>
    </source>
</evidence>
<dbReference type="GO" id="GO:0016887">
    <property type="term" value="F:ATP hydrolysis activity"/>
    <property type="evidence" value="ECO:0007669"/>
    <property type="project" value="InterPro"/>
</dbReference>
<dbReference type="Gene3D" id="1.10.8.60">
    <property type="match status" value="1"/>
</dbReference>
<dbReference type="FunFam" id="1.10.8.60:FF:000001">
    <property type="entry name" value="ATP-dependent zinc metalloprotease FtsH"/>
    <property type="match status" value="1"/>
</dbReference>
<evidence type="ECO:0000256" key="8">
    <source>
        <dbReference type="ARBA" id="ARBA00022840"/>
    </source>
</evidence>
<dbReference type="PANTHER" id="PTHR23076:SF97">
    <property type="entry name" value="ATP-DEPENDENT ZINC METALLOPROTEASE YME1L1"/>
    <property type="match status" value="1"/>
</dbReference>
<keyword evidence="3" id="KW-0645">Protease</keyword>
<keyword evidence="8 11" id="KW-0067">ATP-binding</keyword>
<dbReference type="InterPro" id="IPR027417">
    <property type="entry name" value="P-loop_NTPase"/>
</dbReference>
<keyword evidence="7" id="KW-0862">Zinc</keyword>
<dbReference type="InterPro" id="IPR003959">
    <property type="entry name" value="ATPase_AAA_core"/>
</dbReference>
<dbReference type="SUPFAM" id="SSF52540">
    <property type="entry name" value="P-loop containing nucleoside triphosphate hydrolases"/>
    <property type="match status" value="1"/>
</dbReference>
<evidence type="ECO:0000256" key="5">
    <source>
        <dbReference type="ARBA" id="ARBA00022741"/>
    </source>
</evidence>
<feature type="domain" description="AAA+ ATPase" evidence="12">
    <location>
        <begin position="96"/>
        <end position="242"/>
    </location>
</feature>
<dbReference type="PROSITE" id="PS00674">
    <property type="entry name" value="AAA"/>
    <property type="match status" value="1"/>
</dbReference>
<gene>
    <name evidence="13" type="ORF">C7B43_13915</name>
</gene>
<dbReference type="InterPro" id="IPR003960">
    <property type="entry name" value="ATPase_AAA_CS"/>
</dbReference>
<protein>
    <submittedName>
        <fullName evidence="13">ATPase</fullName>
    </submittedName>
</protein>
<dbReference type="Gene3D" id="3.40.50.300">
    <property type="entry name" value="P-loop containing nucleotide triphosphate hydrolases"/>
    <property type="match status" value="1"/>
</dbReference>
<evidence type="ECO:0000256" key="6">
    <source>
        <dbReference type="ARBA" id="ARBA00022801"/>
    </source>
</evidence>
<dbReference type="InterPro" id="IPR003593">
    <property type="entry name" value="AAA+_ATPase"/>
</dbReference>
<dbReference type="InterPro" id="IPR041569">
    <property type="entry name" value="AAA_lid_3"/>
</dbReference>
<dbReference type="GO" id="GO:0030163">
    <property type="term" value="P:protein catabolic process"/>
    <property type="evidence" value="ECO:0007669"/>
    <property type="project" value="TreeGrafter"/>
</dbReference>
<comment type="cofactor">
    <cofactor evidence="1">
        <name>Zn(2+)</name>
        <dbReference type="ChEBI" id="CHEBI:29105"/>
    </cofactor>
</comment>
<comment type="similarity">
    <text evidence="2">In the C-terminal section; belongs to the peptidase M41 family.</text>
</comment>
<dbReference type="GO" id="GO:0006508">
    <property type="term" value="P:proteolysis"/>
    <property type="evidence" value="ECO:0007669"/>
    <property type="project" value="UniProtKB-KW"/>
</dbReference>
<evidence type="ECO:0000259" key="12">
    <source>
        <dbReference type="SMART" id="SM00382"/>
    </source>
</evidence>
<name>A0A2T2WW32_9FIRM</name>
<comment type="similarity">
    <text evidence="11">Belongs to the AAA ATPase family.</text>
</comment>
<keyword evidence="5 11" id="KW-0547">Nucleotide-binding</keyword>
<evidence type="ECO:0000256" key="11">
    <source>
        <dbReference type="RuleBase" id="RU003651"/>
    </source>
</evidence>
<dbReference type="FunFam" id="3.40.50.300:FF:001025">
    <property type="entry name" value="ATPase family, AAA domain-containing 2B"/>
    <property type="match status" value="1"/>
</dbReference>
<dbReference type="SUPFAM" id="SSF140990">
    <property type="entry name" value="FtsH protease domain-like"/>
    <property type="match status" value="1"/>
</dbReference>
<evidence type="ECO:0000256" key="4">
    <source>
        <dbReference type="ARBA" id="ARBA00022723"/>
    </source>
</evidence>
<keyword evidence="9" id="KW-0482">Metalloprotease</keyword>
<evidence type="ECO:0000256" key="1">
    <source>
        <dbReference type="ARBA" id="ARBA00001947"/>
    </source>
</evidence>
<evidence type="ECO:0000256" key="2">
    <source>
        <dbReference type="ARBA" id="ARBA00010044"/>
    </source>
</evidence>
<dbReference type="SMART" id="SM00382">
    <property type="entry name" value="AAA"/>
    <property type="match status" value="1"/>
</dbReference>
<dbReference type="GO" id="GO:0046872">
    <property type="term" value="F:metal ion binding"/>
    <property type="evidence" value="ECO:0007669"/>
    <property type="project" value="UniProtKB-KW"/>
</dbReference>
<keyword evidence="4" id="KW-0479">Metal-binding</keyword>
<dbReference type="Proteomes" id="UP000242699">
    <property type="component" value="Unassembled WGS sequence"/>
</dbReference>
<dbReference type="GO" id="GO:0004176">
    <property type="term" value="F:ATP-dependent peptidase activity"/>
    <property type="evidence" value="ECO:0007669"/>
    <property type="project" value="InterPro"/>
</dbReference>
<dbReference type="PANTHER" id="PTHR23076">
    <property type="entry name" value="METALLOPROTEASE M41 FTSH"/>
    <property type="match status" value="1"/>
</dbReference>